<accession>U4UWP3</accession>
<protein>
    <submittedName>
        <fullName evidence="2 3">Uncharacterized protein</fullName>
    </submittedName>
</protein>
<evidence type="ECO:0000313" key="4">
    <source>
        <dbReference type="Proteomes" id="UP000019118"/>
    </source>
</evidence>
<reference evidence="3" key="2">
    <citation type="submission" date="2024-08" db="UniProtKB">
        <authorList>
            <consortium name="EnsemblMetazoa"/>
        </authorList>
    </citation>
    <scope>IDENTIFICATION</scope>
</reference>
<keyword evidence="4" id="KW-1185">Reference proteome</keyword>
<dbReference type="KEGG" id="dpa:109537894"/>
<gene>
    <name evidence="3" type="primary">109537894</name>
    <name evidence="2" type="ORF">D910_11970</name>
</gene>
<evidence type="ECO:0000313" key="2">
    <source>
        <dbReference type="EMBL" id="ERL94695.1"/>
    </source>
</evidence>
<evidence type="ECO:0000313" key="3">
    <source>
        <dbReference type="EnsemblMetazoa" id="XP_019760383.1"/>
    </source>
</evidence>
<dbReference type="Proteomes" id="UP000019118">
    <property type="component" value="Unassembled WGS sequence"/>
</dbReference>
<feature type="compositionally biased region" description="Polar residues" evidence="1">
    <location>
        <begin position="42"/>
        <end position="59"/>
    </location>
</feature>
<dbReference type="EMBL" id="KB632399">
    <property type="protein sequence ID" value="ERL94695.1"/>
    <property type="molecule type" value="Genomic_DNA"/>
</dbReference>
<dbReference type="AlphaFoldDB" id="U4UWP3"/>
<dbReference type="EnsemblMetazoa" id="XM_019904824.1">
    <property type="protein sequence ID" value="XP_019760383.1"/>
    <property type="gene ID" value="LOC109537894"/>
</dbReference>
<organism evidence="2 5">
    <name type="scientific">Dendroctonus ponderosae</name>
    <name type="common">Mountain pine beetle</name>
    <dbReference type="NCBI Taxonomy" id="77166"/>
    <lineage>
        <taxon>Eukaryota</taxon>
        <taxon>Metazoa</taxon>
        <taxon>Ecdysozoa</taxon>
        <taxon>Arthropoda</taxon>
        <taxon>Hexapoda</taxon>
        <taxon>Insecta</taxon>
        <taxon>Pterygota</taxon>
        <taxon>Neoptera</taxon>
        <taxon>Endopterygota</taxon>
        <taxon>Coleoptera</taxon>
        <taxon>Polyphaga</taxon>
        <taxon>Cucujiformia</taxon>
        <taxon>Curculionidae</taxon>
        <taxon>Scolytinae</taxon>
        <taxon>Dendroctonus</taxon>
    </lineage>
</organism>
<name>U4UWP3_DENPD</name>
<proteinExistence type="predicted"/>
<evidence type="ECO:0000313" key="5">
    <source>
        <dbReference type="Proteomes" id="UP000030742"/>
    </source>
</evidence>
<evidence type="ECO:0000256" key="1">
    <source>
        <dbReference type="SAM" id="MobiDB-lite"/>
    </source>
</evidence>
<feature type="region of interest" description="Disordered" evidence="1">
    <location>
        <begin position="1"/>
        <end position="63"/>
    </location>
</feature>
<dbReference type="Proteomes" id="UP000030742">
    <property type="component" value="Unassembled WGS sequence"/>
</dbReference>
<reference evidence="4 5" key="1">
    <citation type="journal article" date="2013" name="Genome Biol.">
        <title>Draft genome of the mountain pine beetle, Dendroctonus ponderosae Hopkins, a major forest pest.</title>
        <authorList>
            <person name="Keeling C.I."/>
            <person name="Yuen M.M."/>
            <person name="Liao N.Y."/>
            <person name="Docking T.R."/>
            <person name="Chan S.K."/>
            <person name="Taylor G.A."/>
            <person name="Palmquist D.L."/>
            <person name="Jackman S.D."/>
            <person name="Nguyen A."/>
            <person name="Li M."/>
            <person name="Henderson H."/>
            <person name="Janes J.K."/>
            <person name="Zhao Y."/>
            <person name="Pandoh P."/>
            <person name="Moore R."/>
            <person name="Sperling F.A."/>
            <person name="Huber D.P."/>
            <person name="Birol I."/>
            <person name="Jones S.J."/>
            <person name="Bohlmann J."/>
        </authorList>
    </citation>
    <scope>NUCLEOTIDE SEQUENCE</scope>
</reference>
<sequence>MGEPPKKVYPPGWNDPPMLSYSPANPPPKSRITNKRVAFPVGSSTTQSTAQSPDVSSKTLPDPVGSPCIDVLYLKACENFTKALELLKDESIKEHIWKMLSIWQSGKFSENIQQLLTNLSTNIAEGNRNAASQDYLKLAMLPNEPILKIYLQYLKSLADLTAT</sequence>
<dbReference type="OrthoDB" id="5982138at2759"/>